<feature type="region of interest" description="Disordered" evidence="1">
    <location>
        <begin position="61"/>
        <end position="81"/>
    </location>
</feature>
<feature type="compositionally biased region" description="Low complexity" evidence="1">
    <location>
        <begin position="63"/>
        <end position="74"/>
    </location>
</feature>
<comment type="caution">
    <text evidence="2">The sequence shown here is derived from an EMBL/GenBank/DDBJ whole genome shotgun (WGS) entry which is preliminary data.</text>
</comment>
<reference evidence="2 3" key="1">
    <citation type="submission" date="2019-03" db="EMBL/GenBank/DDBJ databases">
        <title>First draft genome of Liparis tanakae, snailfish: a comprehensive survey of snailfish specific genes.</title>
        <authorList>
            <person name="Kim W."/>
            <person name="Song I."/>
            <person name="Jeong J.-H."/>
            <person name="Kim D."/>
            <person name="Kim S."/>
            <person name="Ryu S."/>
            <person name="Song J.Y."/>
            <person name="Lee S.K."/>
        </authorList>
    </citation>
    <scope>NUCLEOTIDE SEQUENCE [LARGE SCALE GENOMIC DNA]</scope>
    <source>
        <tissue evidence="2">Muscle</tissue>
    </source>
</reference>
<sequence>MAPGSAVCGVTDLAFLEASGRRIFTATRRGRPFLTLKGNSKLGRSPGFSISHSFSLKMRHWRGSSGSGAPSAPGLEEAGTA</sequence>
<gene>
    <name evidence="2" type="ORF">EYF80_008102</name>
</gene>
<evidence type="ECO:0000313" key="3">
    <source>
        <dbReference type="Proteomes" id="UP000314294"/>
    </source>
</evidence>
<dbReference type="EMBL" id="SRLO01000045">
    <property type="protein sequence ID" value="TNN81656.1"/>
    <property type="molecule type" value="Genomic_DNA"/>
</dbReference>
<evidence type="ECO:0000256" key="1">
    <source>
        <dbReference type="SAM" id="MobiDB-lite"/>
    </source>
</evidence>
<dbReference type="Proteomes" id="UP000314294">
    <property type="component" value="Unassembled WGS sequence"/>
</dbReference>
<protein>
    <submittedName>
        <fullName evidence="2">Uncharacterized protein</fullName>
    </submittedName>
</protein>
<accession>A0A4Z2IUY0</accession>
<keyword evidence="3" id="KW-1185">Reference proteome</keyword>
<proteinExistence type="predicted"/>
<organism evidence="2 3">
    <name type="scientific">Liparis tanakae</name>
    <name type="common">Tanaka's snailfish</name>
    <dbReference type="NCBI Taxonomy" id="230148"/>
    <lineage>
        <taxon>Eukaryota</taxon>
        <taxon>Metazoa</taxon>
        <taxon>Chordata</taxon>
        <taxon>Craniata</taxon>
        <taxon>Vertebrata</taxon>
        <taxon>Euteleostomi</taxon>
        <taxon>Actinopterygii</taxon>
        <taxon>Neopterygii</taxon>
        <taxon>Teleostei</taxon>
        <taxon>Neoteleostei</taxon>
        <taxon>Acanthomorphata</taxon>
        <taxon>Eupercaria</taxon>
        <taxon>Perciformes</taxon>
        <taxon>Cottioidei</taxon>
        <taxon>Cottales</taxon>
        <taxon>Liparidae</taxon>
        <taxon>Liparis</taxon>
    </lineage>
</organism>
<name>A0A4Z2IUY0_9TELE</name>
<dbReference type="AlphaFoldDB" id="A0A4Z2IUY0"/>
<evidence type="ECO:0000313" key="2">
    <source>
        <dbReference type="EMBL" id="TNN81656.1"/>
    </source>
</evidence>